<dbReference type="Pfam" id="PF07715">
    <property type="entry name" value="Plug"/>
    <property type="match status" value="1"/>
</dbReference>
<dbReference type="InterPro" id="IPR023996">
    <property type="entry name" value="TonB-dep_OMP_SusC/RagA"/>
</dbReference>
<protein>
    <submittedName>
        <fullName evidence="9">Outer membrane cobalamin receptor protein</fullName>
    </submittedName>
</protein>
<dbReference type="SUPFAM" id="SSF56935">
    <property type="entry name" value="Porins"/>
    <property type="match status" value="1"/>
</dbReference>
<feature type="domain" description="TonB-dependent receptor plug" evidence="8">
    <location>
        <begin position="123"/>
        <end position="251"/>
    </location>
</feature>
<dbReference type="InterPro" id="IPR036942">
    <property type="entry name" value="Beta-barrel_TonB_sf"/>
</dbReference>
<dbReference type="Proteomes" id="UP000254893">
    <property type="component" value="Unassembled WGS sequence"/>
</dbReference>
<dbReference type="PROSITE" id="PS52016">
    <property type="entry name" value="TONB_DEPENDENT_REC_3"/>
    <property type="match status" value="1"/>
</dbReference>
<keyword evidence="5 7" id="KW-0472">Membrane</keyword>
<evidence type="ECO:0000313" key="9">
    <source>
        <dbReference type="EMBL" id="SUJ04585.1"/>
    </source>
</evidence>
<dbReference type="InterPro" id="IPR039426">
    <property type="entry name" value="TonB-dep_rcpt-like"/>
</dbReference>
<dbReference type="Gene3D" id="2.170.130.10">
    <property type="entry name" value="TonB-dependent receptor, plug domain"/>
    <property type="match status" value="1"/>
</dbReference>
<dbReference type="GO" id="GO:0009279">
    <property type="term" value="C:cell outer membrane"/>
    <property type="evidence" value="ECO:0007669"/>
    <property type="project" value="UniProtKB-SubCell"/>
</dbReference>
<dbReference type="NCBIfam" id="TIGR04056">
    <property type="entry name" value="OMP_RagA_SusC"/>
    <property type="match status" value="1"/>
</dbReference>
<evidence type="ECO:0000256" key="2">
    <source>
        <dbReference type="ARBA" id="ARBA00022448"/>
    </source>
</evidence>
<name>A0A380BR59_SPHSI</name>
<keyword evidence="2 7" id="KW-0813">Transport</keyword>
<dbReference type="EMBL" id="UGYW01000002">
    <property type="protein sequence ID" value="SUJ04585.1"/>
    <property type="molecule type" value="Genomic_DNA"/>
</dbReference>
<sequence length="1058" mass="117884">MIIKIFELFRRSGPLVLTLLFSAYFHYGVAQTGVSGKVTSGTTPLAGVTVNVKSNPKTAAGTDMNGQYSINAGPSDVLVFKLIGHNPVEVSVNGRSRIDVIMEESSDELSEVVVTGYTTINRKKATGSIASITSKDIENLPAASIDILLQGKLPGVNVQNFTGQPGVKTSLVIRGNTKISNSTEGFNTDDLYSNPLYVIDGIPVSDDEVRAFNTTGTNYLASLNPNDIESVDVLKDASAAALYGSRAANGVILIKTKRGSSGKPRLSVNTYHGYISTPSKVGTLIGAAERRKKLDLIYQYASDTQLKNGLPQMLTDSLNPSFNNSNDYQDLFYQSGKVHNADIAISGGNENLNYRVSGGYYDEKGVVLNTGLKRYSFTSNILFKINKDLELLTNLRASTSRRFDGKGSTDFSKVNNYRDIFTVSPVNMPSSLLQLTQKDLNSILNPYEYQRDDNVDVSLNGVGELRYTFLRDFRISTRNIISYSTAKNDFASPSEINSDGLAVAKSSYSQYKKYVLTNNLMWNRTFEDKHAFSVNLIQEFETRRNESMFLLGRGIPSDNIQVVKGVQGTNLQGNTNLSTYSKLSFLGALHYDYKSKYLFDAVWRADASSRFGKNNKWGYFPSLAGGWLLSEEEFVKDLGWVNELKLRASWGRTGDESSITDYDRYNAYLAGNGRYPGSEAPSYGGVASVIPNYNGITNDDITWQESNEWNLGLDAYLLNNRINLNVDVYKRETTGQMLRILFPEYTGYDNTFTNAAGVRNTGLEINLLGKVFSQSSAFQWNPSINISINRNMVTQLPNGNRDLYYGSAVYVVGMPLNMYYGYLVNGAISSQQDIITNPYTGAVGSTKWGTLKPGYPNWVDVNGDYKISDNIGEDDKTFYGNANPKVTGGLTNFFSYKDFTLQVLTTFTFGRDIMNRTFAQRMSNGFFYGNPEDFAKASVVDLNAYDFWQREGDQAKYPAANPYMGLYVWRTGQSMFMEPGWYIRIRNISLAYNFKPANHEWMQRLKLNSFRLYGNMDNVALFQKFSGIDAERVDGQGNDYGDGYPIPKKFTLGLQFDF</sequence>
<dbReference type="InterPro" id="IPR023997">
    <property type="entry name" value="TonB-dep_OMP_SusC/RagA_CS"/>
</dbReference>
<evidence type="ECO:0000256" key="7">
    <source>
        <dbReference type="PROSITE-ProRule" id="PRU01360"/>
    </source>
</evidence>
<accession>A0A380BR59</accession>
<keyword evidence="4 7" id="KW-0812">Transmembrane</keyword>
<dbReference type="RefSeq" id="WP_115169620.1">
    <property type="nucleotide sequence ID" value="NZ_UGYW01000002.1"/>
</dbReference>
<keyword evidence="6 7" id="KW-0998">Cell outer membrane</keyword>
<keyword evidence="3 7" id="KW-1134">Transmembrane beta strand</keyword>
<evidence type="ECO:0000259" key="8">
    <source>
        <dbReference type="Pfam" id="PF07715"/>
    </source>
</evidence>
<proteinExistence type="inferred from homology"/>
<dbReference type="SUPFAM" id="SSF49464">
    <property type="entry name" value="Carboxypeptidase regulatory domain-like"/>
    <property type="match status" value="1"/>
</dbReference>
<dbReference type="AlphaFoldDB" id="A0A380BR59"/>
<evidence type="ECO:0000256" key="4">
    <source>
        <dbReference type="ARBA" id="ARBA00022692"/>
    </source>
</evidence>
<evidence type="ECO:0000256" key="1">
    <source>
        <dbReference type="ARBA" id="ARBA00004571"/>
    </source>
</evidence>
<dbReference type="InterPro" id="IPR012910">
    <property type="entry name" value="Plug_dom"/>
</dbReference>
<evidence type="ECO:0000256" key="5">
    <source>
        <dbReference type="ARBA" id="ARBA00023136"/>
    </source>
</evidence>
<dbReference type="Gene3D" id="2.40.170.20">
    <property type="entry name" value="TonB-dependent receptor, beta-barrel domain"/>
    <property type="match status" value="1"/>
</dbReference>
<reference evidence="9 10" key="1">
    <citation type="submission" date="2018-06" db="EMBL/GenBank/DDBJ databases">
        <authorList>
            <consortium name="Pathogen Informatics"/>
            <person name="Doyle S."/>
        </authorList>
    </citation>
    <scope>NUCLEOTIDE SEQUENCE [LARGE SCALE GENOMIC DNA]</scope>
    <source>
        <strain evidence="9 10">NCTC11388</strain>
    </source>
</reference>
<comment type="similarity">
    <text evidence="7">Belongs to the TonB-dependent receptor family.</text>
</comment>
<gene>
    <name evidence="9" type="ORF">NCTC11388_01426</name>
</gene>
<dbReference type="NCBIfam" id="TIGR04057">
    <property type="entry name" value="SusC_RagA_signa"/>
    <property type="match status" value="1"/>
</dbReference>
<evidence type="ECO:0000256" key="6">
    <source>
        <dbReference type="ARBA" id="ARBA00023237"/>
    </source>
</evidence>
<evidence type="ECO:0000313" key="10">
    <source>
        <dbReference type="Proteomes" id="UP000254893"/>
    </source>
</evidence>
<evidence type="ECO:0000256" key="3">
    <source>
        <dbReference type="ARBA" id="ARBA00022452"/>
    </source>
</evidence>
<dbReference type="Pfam" id="PF13715">
    <property type="entry name" value="CarbopepD_reg_2"/>
    <property type="match status" value="1"/>
</dbReference>
<organism evidence="9 10">
    <name type="scientific">Sphingobacterium spiritivorum</name>
    <name type="common">Flavobacterium spiritivorum</name>
    <dbReference type="NCBI Taxonomy" id="258"/>
    <lineage>
        <taxon>Bacteria</taxon>
        <taxon>Pseudomonadati</taxon>
        <taxon>Bacteroidota</taxon>
        <taxon>Sphingobacteriia</taxon>
        <taxon>Sphingobacteriales</taxon>
        <taxon>Sphingobacteriaceae</taxon>
        <taxon>Sphingobacterium</taxon>
    </lineage>
</organism>
<keyword evidence="9" id="KW-0675">Receptor</keyword>
<comment type="subcellular location">
    <subcellularLocation>
        <location evidence="1 7">Cell outer membrane</location>
        <topology evidence="1 7">Multi-pass membrane protein</topology>
    </subcellularLocation>
</comment>
<dbReference type="InterPro" id="IPR008969">
    <property type="entry name" value="CarboxyPept-like_regulatory"/>
</dbReference>
<dbReference type="InterPro" id="IPR037066">
    <property type="entry name" value="Plug_dom_sf"/>
</dbReference>